<evidence type="ECO:0000256" key="2">
    <source>
        <dbReference type="ARBA" id="ARBA00004496"/>
    </source>
</evidence>
<keyword evidence="4" id="KW-0539">Nucleus</keyword>
<feature type="region of interest" description="Disordered" evidence="5">
    <location>
        <begin position="302"/>
        <end position="325"/>
    </location>
</feature>
<dbReference type="GO" id="GO:0045292">
    <property type="term" value="P:mRNA cis splicing, via spliceosome"/>
    <property type="evidence" value="ECO:0007669"/>
    <property type="project" value="TreeGrafter"/>
</dbReference>
<dbReference type="GO" id="GO:0005829">
    <property type="term" value="C:cytosol"/>
    <property type="evidence" value="ECO:0007669"/>
    <property type="project" value="TreeGrafter"/>
</dbReference>
<keyword evidence="3" id="KW-0963">Cytoplasm</keyword>
<reference evidence="6" key="1">
    <citation type="submission" date="2015-01" db="EMBL/GenBank/DDBJ databases">
        <title>Decarboxylase from Daldinia eschscholzii IFB-TL01.</title>
        <authorList>
            <person name="Wang G."/>
            <person name="Tan R.X."/>
        </authorList>
    </citation>
    <scope>NUCLEOTIDE SEQUENCE</scope>
    <source>
        <strain evidence="6">IFB-TL01</strain>
    </source>
</reference>
<dbReference type="GO" id="GO:0005681">
    <property type="term" value="C:spliceosomal complex"/>
    <property type="evidence" value="ECO:0007669"/>
    <property type="project" value="TreeGrafter"/>
</dbReference>
<dbReference type="PANTHER" id="PTHR21399">
    <property type="entry name" value="CHLORIDE CONDUCTANCE REGULATORY PROTEIN ICLN"/>
    <property type="match status" value="1"/>
</dbReference>
<dbReference type="Pfam" id="PF03517">
    <property type="entry name" value="Voldacs"/>
    <property type="match status" value="1"/>
</dbReference>
<dbReference type="GO" id="GO:0000387">
    <property type="term" value="P:spliceosomal snRNP assembly"/>
    <property type="evidence" value="ECO:0007669"/>
    <property type="project" value="TreeGrafter"/>
</dbReference>
<dbReference type="InterPro" id="IPR039924">
    <property type="entry name" value="ICln/Lot5/Saf5"/>
</dbReference>
<sequence length="325" mass="35559">MLPPTVIRTCPSADNDFQPLSEYQAQTPDTFFDGKPVLYYHDENVKAWVSKEQYEALHIFSKGSEDGSTPLNPSPPECYALENNRGKHLFEEKVEVFVASNKLTLFSHKSGTGIEIPYPAITLHAIKNFRHIEKPDEASSKFIGVYMQLEFSNSGGEDDEGSDPIELTLVPYKALPAEQSSTETLIIDPLNHERATALFNQVSACSNLHPDPHEEEEEEEGGDEFDRIVFEDSAEGDAIEGLPGAFRGDLNGGLPPPMPGSSGWITADNVNQYFDEDGNWIGGDGVSGELGDGAGRVRAHVEVDQDGMDGLENGDGADSKRPRTE</sequence>
<accession>A0A0X9FBA3</accession>
<evidence type="ECO:0000313" key="6">
    <source>
        <dbReference type="EMBL" id="ALM31957.1"/>
    </source>
</evidence>
<proteinExistence type="evidence at transcript level"/>
<evidence type="ECO:0000256" key="5">
    <source>
        <dbReference type="SAM" id="MobiDB-lite"/>
    </source>
</evidence>
<name>A0A0X9FBA3_9PEZI</name>
<evidence type="ECO:0000256" key="4">
    <source>
        <dbReference type="ARBA" id="ARBA00023242"/>
    </source>
</evidence>
<evidence type="ECO:0000256" key="1">
    <source>
        <dbReference type="ARBA" id="ARBA00004123"/>
    </source>
</evidence>
<dbReference type="GO" id="GO:0034715">
    <property type="term" value="C:pICln-Sm protein complex"/>
    <property type="evidence" value="ECO:0007669"/>
    <property type="project" value="TreeGrafter"/>
</dbReference>
<dbReference type="Gene3D" id="2.30.29.30">
    <property type="entry name" value="Pleckstrin-homology domain (PH domain)/Phosphotyrosine-binding domain (PTB)"/>
    <property type="match status" value="1"/>
</dbReference>
<dbReference type="PANTHER" id="PTHR21399:SF0">
    <property type="entry name" value="METHYLOSOME SUBUNIT PICLN"/>
    <property type="match status" value="1"/>
</dbReference>
<evidence type="ECO:0000256" key="3">
    <source>
        <dbReference type="ARBA" id="ARBA00022490"/>
    </source>
</evidence>
<dbReference type="InterPro" id="IPR011993">
    <property type="entry name" value="PH-like_dom_sf"/>
</dbReference>
<dbReference type="AlphaFoldDB" id="A0A0X9FBA3"/>
<protein>
    <submittedName>
        <fullName evidence="6">Decarboxylase_GME1344</fullName>
    </submittedName>
</protein>
<organism evidence="6">
    <name type="scientific">Daldinia eschscholzii IFB-TL01</name>
    <dbReference type="NCBI Taxonomy" id="1169046"/>
    <lineage>
        <taxon>Eukaryota</taxon>
        <taxon>Fungi</taxon>
        <taxon>Dikarya</taxon>
        <taxon>Ascomycota</taxon>
        <taxon>Pezizomycotina</taxon>
        <taxon>Sordariomycetes</taxon>
        <taxon>Xylariomycetidae</taxon>
        <taxon>Xylariales</taxon>
        <taxon>Hypoxylaceae</taxon>
        <taxon>Daldinia</taxon>
    </lineage>
</organism>
<comment type="subcellular location">
    <subcellularLocation>
        <location evidence="2">Cytoplasm</location>
    </subcellularLocation>
    <subcellularLocation>
        <location evidence="1">Nucleus</location>
    </subcellularLocation>
</comment>
<dbReference type="EMBL" id="KP644158">
    <property type="protein sequence ID" value="ALM31957.1"/>
    <property type="molecule type" value="mRNA"/>
</dbReference>